<dbReference type="GO" id="GO:0043190">
    <property type="term" value="C:ATP-binding cassette (ABC) transporter complex"/>
    <property type="evidence" value="ECO:0007669"/>
    <property type="project" value="InterPro"/>
</dbReference>
<gene>
    <name evidence="7" type="ORF">C7B46_05435</name>
</gene>
<dbReference type="InterPro" id="IPR039424">
    <property type="entry name" value="SBP_5"/>
</dbReference>
<dbReference type="Proteomes" id="UP000242972">
    <property type="component" value="Unassembled WGS sequence"/>
</dbReference>
<dbReference type="GO" id="GO:1904680">
    <property type="term" value="F:peptide transmembrane transporter activity"/>
    <property type="evidence" value="ECO:0007669"/>
    <property type="project" value="TreeGrafter"/>
</dbReference>
<dbReference type="PIRSF" id="PIRSF002741">
    <property type="entry name" value="MppA"/>
    <property type="match status" value="1"/>
</dbReference>
<sequence length="581" mass="63948">MRRPILALVSVAALSIGLVGCGAQQSSGNGPAPSSKPQYGGTAVYALQEQTSPNWFFPLVSLSADTVINFQTDFMMYKPLLYFNQNDQLDLAHSLAKSVTWNKTDNVYTIVLNPKWHWSNNTPVTAQDVVFTWDIMKAASEPNTNYAWSFSGEGFGGIPNIWQSVVASGPDTVVVTTTEPRNPQWFIRNGLDEIIPIPKSVWDKYPNNMSQEMSFINSVANSPLNPVYSVVDGPYKLSSYQANNYWDFVPNPNYDGHKSYLSKVVFQYETSSSSEFAALKTGTVNVGYLGVSFLSARSQLTHDQMSVAYPLGFDYMNINLNPAAPGGIGTAFNTLPVRQALQLGVDQEGMIQHIFHGFGVIDDSTLAPEPKTAFWNPALAKQPYAYNPALGKKILENAGWHDVNGVMTKHGVKLEFTLYYASGSQSGTDMVELLKQDWAQEGIVANLVSEPFDTVVSYGQSNANKWAVIDWDQGNLGGWTYGNPYPSGGGLFGTGGGENSGGYNNQEMDTLIQETYKPGTESQILQRLYAYEAYAAQQLPGAIFLPWEPLFNVHADNIHGVTSTFNPIGDVIHPNYWWISK</sequence>
<feature type="chain" id="PRO_5038894959" evidence="5">
    <location>
        <begin position="24"/>
        <end position="581"/>
    </location>
</feature>
<dbReference type="EMBL" id="PXYW01000009">
    <property type="protein sequence ID" value="PSR34361.1"/>
    <property type="molecule type" value="Genomic_DNA"/>
</dbReference>
<name>A0A2T2XIN4_9FIRM</name>
<accession>A0A2T2XIN4</accession>
<evidence type="ECO:0000256" key="3">
    <source>
        <dbReference type="ARBA" id="ARBA00022448"/>
    </source>
</evidence>
<protein>
    <submittedName>
        <fullName evidence="7">ABC transporter substrate-binding protein</fullName>
    </submittedName>
</protein>
<evidence type="ECO:0000256" key="1">
    <source>
        <dbReference type="ARBA" id="ARBA00004196"/>
    </source>
</evidence>
<dbReference type="AlphaFoldDB" id="A0A2T2XIN4"/>
<evidence type="ECO:0000256" key="2">
    <source>
        <dbReference type="ARBA" id="ARBA00005695"/>
    </source>
</evidence>
<proteinExistence type="inferred from homology"/>
<organism evidence="7 8">
    <name type="scientific">Sulfobacillus benefaciens</name>
    <dbReference type="NCBI Taxonomy" id="453960"/>
    <lineage>
        <taxon>Bacteria</taxon>
        <taxon>Bacillati</taxon>
        <taxon>Bacillota</taxon>
        <taxon>Clostridia</taxon>
        <taxon>Eubacteriales</taxon>
        <taxon>Clostridiales Family XVII. Incertae Sedis</taxon>
        <taxon>Sulfobacillus</taxon>
    </lineage>
</organism>
<dbReference type="GO" id="GO:0030313">
    <property type="term" value="C:cell envelope"/>
    <property type="evidence" value="ECO:0007669"/>
    <property type="project" value="UniProtKB-SubCell"/>
</dbReference>
<dbReference type="InterPro" id="IPR030678">
    <property type="entry name" value="Peptide/Ni-bd"/>
</dbReference>
<feature type="domain" description="Solute-binding protein family 5" evidence="6">
    <location>
        <begin position="94"/>
        <end position="485"/>
    </location>
</feature>
<dbReference type="GO" id="GO:0042597">
    <property type="term" value="C:periplasmic space"/>
    <property type="evidence" value="ECO:0007669"/>
    <property type="project" value="UniProtKB-ARBA"/>
</dbReference>
<evidence type="ECO:0000313" key="7">
    <source>
        <dbReference type="EMBL" id="PSR34361.1"/>
    </source>
</evidence>
<dbReference type="Gene3D" id="3.10.105.10">
    <property type="entry name" value="Dipeptide-binding Protein, Domain 3"/>
    <property type="match status" value="1"/>
</dbReference>
<keyword evidence="4 5" id="KW-0732">Signal</keyword>
<comment type="subcellular location">
    <subcellularLocation>
        <location evidence="1">Cell envelope</location>
    </subcellularLocation>
</comment>
<dbReference type="PANTHER" id="PTHR30290:SF10">
    <property type="entry name" value="PERIPLASMIC OLIGOPEPTIDE-BINDING PROTEIN-RELATED"/>
    <property type="match status" value="1"/>
</dbReference>
<reference evidence="7 8" key="1">
    <citation type="journal article" date="2014" name="BMC Genomics">
        <title>Comparison of environmental and isolate Sulfobacillus genomes reveals diverse carbon, sulfur, nitrogen, and hydrogen metabolisms.</title>
        <authorList>
            <person name="Justice N.B."/>
            <person name="Norman A."/>
            <person name="Brown C.T."/>
            <person name="Singh A."/>
            <person name="Thomas B.C."/>
            <person name="Banfield J.F."/>
        </authorList>
    </citation>
    <scope>NUCLEOTIDE SEQUENCE [LARGE SCALE GENOMIC DNA]</scope>
    <source>
        <strain evidence="7">AMDSBA4</strain>
    </source>
</reference>
<evidence type="ECO:0000256" key="5">
    <source>
        <dbReference type="SAM" id="SignalP"/>
    </source>
</evidence>
<evidence type="ECO:0000256" key="4">
    <source>
        <dbReference type="ARBA" id="ARBA00022729"/>
    </source>
</evidence>
<dbReference type="PANTHER" id="PTHR30290">
    <property type="entry name" value="PERIPLASMIC BINDING COMPONENT OF ABC TRANSPORTER"/>
    <property type="match status" value="1"/>
</dbReference>
<dbReference type="InterPro" id="IPR000914">
    <property type="entry name" value="SBP_5_dom"/>
</dbReference>
<dbReference type="CDD" id="cd08513">
    <property type="entry name" value="PBP2_thermophilic_Hb8_like"/>
    <property type="match status" value="1"/>
</dbReference>
<dbReference type="GO" id="GO:0015833">
    <property type="term" value="P:peptide transport"/>
    <property type="evidence" value="ECO:0007669"/>
    <property type="project" value="TreeGrafter"/>
</dbReference>
<dbReference type="Pfam" id="PF00496">
    <property type="entry name" value="SBP_bac_5"/>
    <property type="match status" value="1"/>
</dbReference>
<evidence type="ECO:0000259" key="6">
    <source>
        <dbReference type="Pfam" id="PF00496"/>
    </source>
</evidence>
<evidence type="ECO:0000313" key="8">
    <source>
        <dbReference type="Proteomes" id="UP000242972"/>
    </source>
</evidence>
<dbReference type="PROSITE" id="PS51257">
    <property type="entry name" value="PROKAR_LIPOPROTEIN"/>
    <property type="match status" value="1"/>
</dbReference>
<feature type="signal peptide" evidence="5">
    <location>
        <begin position="1"/>
        <end position="23"/>
    </location>
</feature>
<keyword evidence="3" id="KW-0813">Transport</keyword>
<dbReference type="SUPFAM" id="SSF53850">
    <property type="entry name" value="Periplasmic binding protein-like II"/>
    <property type="match status" value="1"/>
</dbReference>
<comment type="caution">
    <text evidence="7">The sequence shown here is derived from an EMBL/GenBank/DDBJ whole genome shotgun (WGS) entry which is preliminary data.</text>
</comment>
<dbReference type="Gene3D" id="3.40.190.10">
    <property type="entry name" value="Periplasmic binding protein-like II"/>
    <property type="match status" value="1"/>
</dbReference>
<comment type="similarity">
    <text evidence="2">Belongs to the bacterial solute-binding protein 5 family.</text>
</comment>